<gene>
    <name evidence="1" type="ORF">ACE1CC_13225</name>
</gene>
<accession>A0ABV4X4Y4</accession>
<dbReference type="GO" id="GO:0004519">
    <property type="term" value="F:endonuclease activity"/>
    <property type="evidence" value="ECO:0007669"/>
    <property type="project" value="UniProtKB-KW"/>
</dbReference>
<dbReference type="Proteomes" id="UP001576774">
    <property type="component" value="Unassembled WGS sequence"/>
</dbReference>
<organism evidence="1 2">
    <name type="scientific">Floridaenema aerugineum BLCC-F46</name>
    <dbReference type="NCBI Taxonomy" id="3153654"/>
    <lineage>
        <taxon>Bacteria</taxon>
        <taxon>Bacillati</taxon>
        <taxon>Cyanobacteriota</taxon>
        <taxon>Cyanophyceae</taxon>
        <taxon>Oscillatoriophycideae</taxon>
        <taxon>Aerosakkonematales</taxon>
        <taxon>Aerosakkonemataceae</taxon>
        <taxon>Floridanema</taxon>
        <taxon>Floridanema aerugineum</taxon>
    </lineage>
</organism>
<keyword evidence="2" id="KW-1185">Reference proteome</keyword>
<keyword evidence="1" id="KW-0255">Endonuclease</keyword>
<protein>
    <submittedName>
        <fullName evidence="1">Restriction endonuclease subunit R</fullName>
    </submittedName>
</protein>
<name>A0ABV4X4Y4_9CYAN</name>
<evidence type="ECO:0000313" key="1">
    <source>
        <dbReference type="EMBL" id="MFB2877810.1"/>
    </source>
</evidence>
<dbReference type="EMBL" id="JBHFNQ010000103">
    <property type="protein sequence ID" value="MFB2877810.1"/>
    <property type="molecule type" value="Genomic_DNA"/>
</dbReference>
<comment type="caution">
    <text evidence="1">The sequence shown here is derived from an EMBL/GenBank/DDBJ whole genome shotgun (WGS) entry which is preliminary data.</text>
</comment>
<reference evidence="1 2" key="1">
    <citation type="submission" date="2024-09" db="EMBL/GenBank/DDBJ databases">
        <title>Floridaenema gen nov. (Aerosakkonemataceae, Aerosakkonematales ord. nov., Cyanobacteria) from benthic tropical and subtropical fresh waters, with the description of four new species.</title>
        <authorList>
            <person name="Moretto J.A."/>
            <person name="Berthold D.E."/>
            <person name="Lefler F.W."/>
            <person name="Huang I.-S."/>
            <person name="Laughinghouse H. IV."/>
        </authorList>
    </citation>
    <scope>NUCLEOTIDE SEQUENCE [LARGE SCALE GENOMIC DNA]</scope>
    <source>
        <strain evidence="1 2">BLCC-F46</strain>
    </source>
</reference>
<sequence length="207" mass="23894">MTQTIQASIIQIDELELRFNLKEIIDNQFFPEWQENLPEISEWEKESLDRLKSGYLNLLKKPPFLENSVRMAVLHPLLFIAGFYLFPFDVKPEKSVTISLEDEDGLIIEGRIDALILQDQFWLLAIESKRAGISLEAGIAQLLAYMLGTPNPEKPIFGMLTNGSHFLFAKLVKTQTPQYALSDEFVLRKRENELYKVLSILKRLTSY</sequence>
<evidence type="ECO:0000313" key="2">
    <source>
        <dbReference type="Proteomes" id="UP001576774"/>
    </source>
</evidence>
<keyword evidence="1" id="KW-0378">Hydrolase</keyword>
<keyword evidence="1" id="KW-0540">Nuclease</keyword>
<dbReference type="RefSeq" id="WP_413270903.1">
    <property type="nucleotide sequence ID" value="NZ_JBHFNQ010000103.1"/>
</dbReference>
<proteinExistence type="predicted"/>